<dbReference type="RefSeq" id="XP_033519872.1">
    <property type="nucleotide sequence ID" value="XM_033662710.1"/>
</dbReference>
<dbReference type="Proteomes" id="UP000799771">
    <property type="component" value="Unassembled WGS sequence"/>
</dbReference>
<evidence type="ECO:0000313" key="2">
    <source>
        <dbReference type="Proteomes" id="UP000799771"/>
    </source>
</evidence>
<evidence type="ECO:0000313" key="1">
    <source>
        <dbReference type="EMBL" id="KAF2125480.1"/>
    </source>
</evidence>
<feature type="non-terminal residue" evidence="1">
    <location>
        <position position="229"/>
    </location>
</feature>
<dbReference type="OrthoDB" id="531190at2759"/>
<dbReference type="AlphaFoldDB" id="A0A6A6A0Y4"/>
<sequence>IPIVVAAIGLLGTLVSLAFSLRADRKVKRLELQAEHSQTVADLTEKYSQPILVAAYDLQQRLYELVEYPISRQHLSKVDGLDDLKIYTCYLLAQYLVFTHILRTQTGYLSFTENTKLKKLRKQMYMIDEELDRRRDPAGWNVGVWPAARVLVCERMILKRGDLNDALDGGFGIEVKGFNEFRKEWADQFKQPMGYFCEWIDNMLEGRLEEQPYSDAPMRVLQHLLVDLI</sequence>
<feature type="non-terminal residue" evidence="1">
    <location>
        <position position="1"/>
    </location>
</feature>
<keyword evidence="2" id="KW-1185">Reference proteome</keyword>
<organism evidence="1 2">
    <name type="scientific">Dothidotthia symphoricarpi CBS 119687</name>
    <dbReference type="NCBI Taxonomy" id="1392245"/>
    <lineage>
        <taxon>Eukaryota</taxon>
        <taxon>Fungi</taxon>
        <taxon>Dikarya</taxon>
        <taxon>Ascomycota</taxon>
        <taxon>Pezizomycotina</taxon>
        <taxon>Dothideomycetes</taxon>
        <taxon>Pleosporomycetidae</taxon>
        <taxon>Pleosporales</taxon>
        <taxon>Dothidotthiaceae</taxon>
        <taxon>Dothidotthia</taxon>
    </lineage>
</organism>
<dbReference type="EMBL" id="ML977516">
    <property type="protein sequence ID" value="KAF2125480.1"/>
    <property type="molecule type" value="Genomic_DNA"/>
</dbReference>
<proteinExistence type="predicted"/>
<name>A0A6A6A0Y4_9PLEO</name>
<gene>
    <name evidence="1" type="ORF">P153DRAFT_251036</name>
</gene>
<accession>A0A6A6A0Y4</accession>
<dbReference type="GeneID" id="54403142"/>
<reference evidence="1" key="1">
    <citation type="journal article" date="2020" name="Stud. Mycol.">
        <title>101 Dothideomycetes genomes: a test case for predicting lifestyles and emergence of pathogens.</title>
        <authorList>
            <person name="Haridas S."/>
            <person name="Albert R."/>
            <person name="Binder M."/>
            <person name="Bloem J."/>
            <person name="Labutti K."/>
            <person name="Salamov A."/>
            <person name="Andreopoulos B."/>
            <person name="Baker S."/>
            <person name="Barry K."/>
            <person name="Bills G."/>
            <person name="Bluhm B."/>
            <person name="Cannon C."/>
            <person name="Castanera R."/>
            <person name="Culley D."/>
            <person name="Daum C."/>
            <person name="Ezra D."/>
            <person name="Gonzalez J."/>
            <person name="Henrissat B."/>
            <person name="Kuo A."/>
            <person name="Liang C."/>
            <person name="Lipzen A."/>
            <person name="Lutzoni F."/>
            <person name="Magnuson J."/>
            <person name="Mondo S."/>
            <person name="Nolan M."/>
            <person name="Ohm R."/>
            <person name="Pangilinan J."/>
            <person name="Park H.-J."/>
            <person name="Ramirez L."/>
            <person name="Alfaro M."/>
            <person name="Sun H."/>
            <person name="Tritt A."/>
            <person name="Yoshinaga Y."/>
            <person name="Zwiers L.-H."/>
            <person name="Turgeon B."/>
            <person name="Goodwin S."/>
            <person name="Spatafora J."/>
            <person name="Crous P."/>
            <person name="Grigoriev I."/>
        </authorList>
    </citation>
    <scope>NUCLEOTIDE SEQUENCE</scope>
    <source>
        <strain evidence="1">CBS 119687</strain>
    </source>
</reference>
<protein>
    <submittedName>
        <fullName evidence="1">Uncharacterized protein</fullName>
    </submittedName>
</protein>